<evidence type="ECO:0000313" key="2">
    <source>
        <dbReference type="Proteomes" id="UP001172778"/>
    </source>
</evidence>
<accession>A0ABT7DV15</accession>
<dbReference type="EMBL" id="JARRAF010000006">
    <property type="protein sequence ID" value="MDK2123916.1"/>
    <property type="molecule type" value="Genomic_DNA"/>
</dbReference>
<dbReference type="Proteomes" id="UP001172778">
    <property type="component" value="Unassembled WGS sequence"/>
</dbReference>
<comment type="caution">
    <text evidence="1">The sequence shown here is derived from an EMBL/GenBank/DDBJ whole genome shotgun (WGS) entry which is preliminary data.</text>
</comment>
<protein>
    <submittedName>
        <fullName evidence="1">Uncharacterized protein</fullName>
    </submittedName>
</protein>
<dbReference type="RefSeq" id="WP_284100221.1">
    <property type="nucleotide sequence ID" value="NZ_JARRAF010000006.1"/>
</dbReference>
<name>A0ABT7DV15_9NEIS</name>
<gene>
    <name evidence="1" type="ORF">PZA18_07620</name>
</gene>
<keyword evidence="2" id="KW-1185">Reference proteome</keyword>
<organism evidence="1 2">
    <name type="scientific">Parachitinimonas caeni</name>
    <dbReference type="NCBI Taxonomy" id="3031301"/>
    <lineage>
        <taxon>Bacteria</taxon>
        <taxon>Pseudomonadati</taxon>
        <taxon>Pseudomonadota</taxon>
        <taxon>Betaproteobacteria</taxon>
        <taxon>Neisseriales</taxon>
        <taxon>Chitinibacteraceae</taxon>
        <taxon>Parachitinimonas</taxon>
    </lineage>
</organism>
<sequence>MTEIDAGNFSSGAVVNERFGQISLAVFCDFQMAIRQVVANRYPLFRRVFCGKGNHRISANQIVINAE</sequence>
<proteinExistence type="predicted"/>
<evidence type="ECO:0000313" key="1">
    <source>
        <dbReference type="EMBL" id="MDK2123916.1"/>
    </source>
</evidence>
<reference evidence="1" key="1">
    <citation type="submission" date="2023-03" db="EMBL/GenBank/DDBJ databases">
        <title>Chitinimonas shenzhenensis gen. nov., sp. nov., a novel member of family Burkholderiaceae isolated from activated sludge collected in Shen Zhen, China.</title>
        <authorList>
            <person name="Wang X."/>
        </authorList>
    </citation>
    <scope>NUCLEOTIDE SEQUENCE</scope>
    <source>
        <strain evidence="1">DQS-5</strain>
    </source>
</reference>